<dbReference type="GO" id="GO:0005764">
    <property type="term" value="C:lysosome"/>
    <property type="evidence" value="ECO:0007669"/>
    <property type="project" value="TreeGrafter"/>
</dbReference>
<accession>A0A8B7XKB3</accession>
<dbReference type="GO" id="GO:0005509">
    <property type="term" value="F:calcium ion binding"/>
    <property type="evidence" value="ECO:0007669"/>
    <property type="project" value="InterPro"/>
</dbReference>
<dbReference type="InterPro" id="IPR001299">
    <property type="entry name" value="Ependymin"/>
</dbReference>
<dbReference type="RefSeq" id="XP_022080395.1">
    <property type="nucleotide sequence ID" value="XM_022224703.1"/>
</dbReference>
<dbReference type="OrthoDB" id="10147574at2759"/>
<evidence type="ECO:0000256" key="1">
    <source>
        <dbReference type="SAM" id="SignalP"/>
    </source>
</evidence>
<gene>
    <name evidence="3" type="primary">LOC110973697</name>
</gene>
<evidence type="ECO:0000313" key="3">
    <source>
        <dbReference type="RefSeq" id="XP_022080395.1"/>
    </source>
</evidence>
<evidence type="ECO:0000313" key="2">
    <source>
        <dbReference type="Proteomes" id="UP000694845"/>
    </source>
</evidence>
<dbReference type="PANTHER" id="PTHR10697">
    <property type="entry name" value="MAMMALIAN EPENDYMIN-RELATED PROTEIN 1"/>
    <property type="match status" value="1"/>
</dbReference>
<dbReference type="GeneID" id="110973697"/>
<dbReference type="KEGG" id="aplc:110973697"/>
<sequence length="248" mass="28184">MLSSFIVCVLVVSAGAMAVKKPVLNAQTVFGISPREGEDERKPCATPKYFTFDQADFMTTLEEGRLTVEYVNFHGAYDEVLKRYSVETFLDFFNGTLLHLKVIAEYDEGKGYLVQRLGDEIECEVYDLEGKKFPEEFSFPEDATFLADSTLGDRDLTVESWYYVSEDGTKHNVKTVTKDECVPVSLFSRKFDPETGEELEVVNGQVINFKLGICDPESYFKIPEECKEVGVSKELSKNMKKMHRFGLM</sequence>
<keyword evidence="1" id="KW-0732">Signal</keyword>
<dbReference type="Pfam" id="PF00811">
    <property type="entry name" value="Ependymin"/>
    <property type="match status" value="1"/>
</dbReference>
<name>A0A8B7XKB3_ACAPL</name>
<protein>
    <submittedName>
        <fullName evidence="3">Uncharacterized protein LOC110973697</fullName>
    </submittedName>
</protein>
<dbReference type="AlphaFoldDB" id="A0A8B7XKB3"/>
<reference evidence="3" key="1">
    <citation type="submission" date="2025-08" db="UniProtKB">
        <authorList>
            <consortium name="RefSeq"/>
        </authorList>
    </citation>
    <scope>IDENTIFICATION</scope>
</reference>
<dbReference type="GO" id="GO:0007160">
    <property type="term" value="P:cell-matrix adhesion"/>
    <property type="evidence" value="ECO:0007669"/>
    <property type="project" value="InterPro"/>
</dbReference>
<dbReference type="Proteomes" id="UP000694845">
    <property type="component" value="Unplaced"/>
</dbReference>
<dbReference type="OMA" id="NTERAYD"/>
<keyword evidence="2" id="KW-1185">Reference proteome</keyword>
<dbReference type="GO" id="GO:0005576">
    <property type="term" value="C:extracellular region"/>
    <property type="evidence" value="ECO:0007669"/>
    <property type="project" value="InterPro"/>
</dbReference>
<feature type="signal peptide" evidence="1">
    <location>
        <begin position="1"/>
        <end position="18"/>
    </location>
</feature>
<dbReference type="PANTHER" id="PTHR10697:SF1">
    <property type="entry name" value="MAMMALIAN EPENDYMIN-RELATED PROTEIN 1"/>
    <property type="match status" value="1"/>
</dbReference>
<feature type="chain" id="PRO_5034174746" evidence="1">
    <location>
        <begin position="19"/>
        <end position="248"/>
    </location>
</feature>
<proteinExistence type="predicted"/>
<organism evidence="2 3">
    <name type="scientific">Acanthaster planci</name>
    <name type="common">Crown-of-thorns starfish</name>
    <dbReference type="NCBI Taxonomy" id="133434"/>
    <lineage>
        <taxon>Eukaryota</taxon>
        <taxon>Metazoa</taxon>
        <taxon>Echinodermata</taxon>
        <taxon>Eleutherozoa</taxon>
        <taxon>Asterozoa</taxon>
        <taxon>Asteroidea</taxon>
        <taxon>Valvatacea</taxon>
        <taxon>Valvatida</taxon>
        <taxon>Acanthasteridae</taxon>
        <taxon>Acanthaster</taxon>
    </lineage>
</organism>